<keyword evidence="4" id="KW-1185">Reference proteome</keyword>
<dbReference type="RefSeq" id="WP_129728252.1">
    <property type="nucleotide sequence ID" value="NZ_JAPCYI010000001.1"/>
</dbReference>
<name>A0ABV5WAG8_9BACI</name>
<evidence type="ECO:0000313" key="3">
    <source>
        <dbReference type="EMBL" id="MFB9757589.1"/>
    </source>
</evidence>
<feature type="signal peptide" evidence="2">
    <location>
        <begin position="1"/>
        <end position="23"/>
    </location>
</feature>
<gene>
    <name evidence="3" type="ORF">ACFFMS_03410</name>
</gene>
<protein>
    <submittedName>
        <fullName evidence="3">TrbC/VirB2 family protein</fullName>
    </submittedName>
</protein>
<feature type="transmembrane region" description="Helical" evidence="1">
    <location>
        <begin position="39"/>
        <end position="60"/>
    </location>
</feature>
<feature type="chain" id="PRO_5047498885" evidence="2">
    <location>
        <begin position="24"/>
        <end position="103"/>
    </location>
</feature>
<sequence>MSKRTYILLAAFTIVCLPQSVFAASDDPTVLVKNVANGIINFLMVVSPSIGTAAIMTLGVMYKLTNQSGKKSEYKHNMKETFIIVAVVMSAGGIMKWFLGLLG</sequence>
<reference evidence="3 4" key="1">
    <citation type="submission" date="2024-09" db="EMBL/GenBank/DDBJ databases">
        <authorList>
            <person name="Sun Q."/>
            <person name="Mori K."/>
        </authorList>
    </citation>
    <scope>NUCLEOTIDE SEQUENCE [LARGE SCALE GENOMIC DNA]</scope>
    <source>
        <strain evidence="3 4">JCM 11201</strain>
    </source>
</reference>
<keyword evidence="2" id="KW-0732">Signal</keyword>
<feature type="transmembrane region" description="Helical" evidence="1">
    <location>
        <begin position="81"/>
        <end position="99"/>
    </location>
</feature>
<organism evidence="3 4">
    <name type="scientific">Ectobacillus funiculus</name>
    <dbReference type="NCBI Taxonomy" id="137993"/>
    <lineage>
        <taxon>Bacteria</taxon>
        <taxon>Bacillati</taxon>
        <taxon>Bacillota</taxon>
        <taxon>Bacilli</taxon>
        <taxon>Bacillales</taxon>
        <taxon>Bacillaceae</taxon>
        <taxon>Ectobacillus</taxon>
    </lineage>
</organism>
<dbReference type="Proteomes" id="UP001589609">
    <property type="component" value="Unassembled WGS sequence"/>
</dbReference>
<keyword evidence="1" id="KW-1133">Transmembrane helix</keyword>
<dbReference type="EMBL" id="JBHMAF010000017">
    <property type="protein sequence ID" value="MFB9757589.1"/>
    <property type="molecule type" value="Genomic_DNA"/>
</dbReference>
<dbReference type="InterPro" id="IPR007039">
    <property type="entry name" value="TrbC/VirB2"/>
</dbReference>
<evidence type="ECO:0000256" key="2">
    <source>
        <dbReference type="SAM" id="SignalP"/>
    </source>
</evidence>
<dbReference type="Pfam" id="PF04956">
    <property type="entry name" value="TrbC"/>
    <property type="match status" value="1"/>
</dbReference>
<keyword evidence="1" id="KW-0812">Transmembrane</keyword>
<comment type="caution">
    <text evidence="3">The sequence shown here is derived from an EMBL/GenBank/DDBJ whole genome shotgun (WGS) entry which is preliminary data.</text>
</comment>
<evidence type="ECO:0000313" key="4">
    <source>
        <dbReference type="Proteomes" id="UP001589609"/>
    </source>
</evidence>
<accession>A0ABV5WAG8</accession>
<evidence type="ECO:0000256" key="1">
    <source>
        <dbReference type="SAM" id="Phobius"/>
    </source>
</evidence>
<proteinExistence type="predicted"/>
<keyword evidence="1" id="KW-0472">Membrane</keyword>